<dbReference type="PANTHER" id="PTHR38743:SF2">
    <property type="entry name" value="DUF2185 DOMAIN-CONTAINING PROTEIN"/>
    <property type="match status" value="1"/>
</dbReference>
<protein>
    <recommendedName>
        <fullName evidence="1">Immunity protein Imm33 domain-containing protein</fullName>
    </recommendedName>
</protein>
<reference evidence="2 3" key="1">
    <citation type="submission" date="2017-10" db="EMBL/GenBank/DDBJ databases">
        <title>Paenichitinophaga pekingensis gen. nov., sp. nov., isolated from activated sludge.</title>
        <authorList>
            <person name="Jin D."/>
            <person name="Kong X."/>
            <person name="Deng Y."/>
            <person name="Bai Z."/>
        </authorList>
    </citation>
    <scope>NUCLEOTIDE SEQUENCE [LARGE SCALE GENOMIC DNA]</scope>
    <source>
        <strain evidence="2 3">13</strain>
    </source>
</reference>
<organism evidence="2 3">
    <name type="scientific">Chitinophaga caeni</name>
    <dbReference type="NCBI Taxonomy" id="2029983"/>
    <lineage>
        <taxon>Bacteria</taxon>
        <taxon>Pseudomonadati</taxon>
        <taxon>Bacteroidota</taxon>
        <taxon>Chitinophagia</taxon>
        <taxon>Chitinophagales</taxon>
        <taxon>Chitinophagaceae</taxon>
        <taxon>Chitinophaga</taxon>
    </lineage>
</organism>
<evidence type="ECO:0000313" key="2">
    <source>
        <dbReference type="EMBL" id="ATL49879.1"/>
    </source>
</evidence>
<sequence length="110" mass="12792">MKKEYRLAEDQIMQIITPMGACIASDQITVEGKLVRYMYREEPETEFDSEWRFFSGNESQDYIDDPDNMAFFDVNTIVNYDKAIIPYLNLPEGTELERVDGSSEFKVIEG</sequence>
<dbReference type="EMBL" id="CP023777">
    <property type="protein sequence ID" value="ATL49879.1"/>
    <property type="molecule type" value="Genomic_DNA"/>
</dbReference>
<feature type="domain" description="Immunity protein Imm33" evidence="1">
    <location>
        <begin position="22"/>
        <end position="107"/>
    </location>
</feature>
<dbReference type="InterPro" id="IPR018689">
    <property type="entry name" value="Imm33_dom"/>
</dbReference>
<evidence type="ECO:0000259" key="1">
    <source>
        <dbReference type="Pfam" id="PF09951"/>
    </source>
</evidence>
<dbReference type="Pfam" id="PF09951">
    <property type="entry name" value="Imm33"/>
    <property type="match status" value="1"/>
</dbReference>
<proteinExistence type="predicted"/>
<name>A0A291R0S5_9BACT</name>
<dbReference type="OrthoDB" id="4827574at2"/>
<dbReference type="PANTHER" id="PTHR38743">
    <property type="entry name" value="SIMILAR TO GLYOXYLASE I FAMILY PROTEIN"/>
    <property type="match status" value="1"/>
</dbReference>
<keyword evidence="3" id="KW-1185">Reference proteome</keyword>
<dbReference type="KEGG" id="cbae:COR50_14010"/>
<accession>A0A291R0S5</accession>
<evidence type="ECO:0000313" key="3">
    <source>
        <dbReference type="Proteomes" id="UP000220133"/>
    </source>
</evidence>
<gene>
    <name evidence="2" type="ORF">COR50_14010</name>
</gene>
<dbReference type="Proteomes" id="UP000220133">
    <property type="component" value="Chromosome"/>
</dbReference>
<dbReference type="AlphaFoldDB" id="A0A291R0S5"/>